<dbReference type="OrthoDB" id="4529762at2"/>
<dbReference type="RefSeq" id="WP_147287175.1">
    <property type="nucleotide sequence ID" value="NZ_UGRY01000003.1"/>
</dbReference>
<dbReference type="PRINTS" id="PR00420">
    <property type="entry name" value="RNGMNOXGNASE"/>
</dbReference>
<dbReference type="InterPro" id="IPR036188">
    <property type="entry name" value="FAD/NAD-bd_sf"/>
</dbReference>
<dbReference type="PANTHER" id="PTHR13789:SF309">
    <property type="entry name" value="PUTATIVE (AFU_ORTHOLOGUE AFUA_6G14510)-RELATED"/>
    <property type="match status" value="1"/>
</dbReference>
<keyword evidence="5" id="KW-1185">Reference proteome</keyword>
<dbReference type="Gene3D" id="3.50.50.60">
    <property type="entry name" value="FAD/NAD(P)-binding domain"/>
    <property type="match status" value="1"/>
</dbReference>
<protein>
    <submittedName>
        <fullName evidence="4">Ubiquinone biosynthesis hydroxylase, UbiH/UbiF/VisC/COQ6 family</fullName>
    </submittedName>
</protein>
<sequence>MVTIIGGGIAGTVLAGALACHERTARVFERRTPGGDGSFLVLDRHAHDVLAELEVPSAALMAASYPVSGFRFHYLAPGRGELNSRGHRLYRRPELMRALTEFARGAGADLHFDTPVTDIDPTSGTVRSGNHVVAIDDLVIAADGVDSVGRTRLEPERTPEYAGQVIFYGTTITPVRLSTEPSVLHFDGRLGAGILPTSSFGHLWNDEAAFWFARLTRPPIPQRETGFHPVSVWAEHIRAAAPDTDIIDQLLDHTETLHVSNARTVPFDTAKPPQPPLILCGDADHAITPAAGRGACEAIDDADALHRALLTGSDPAAAMVVRRRRIAAEREEAQRLYARARS</sequence>
<evidence type="ECO:0000259" key="3">
    <source>
        <dbReference type="Pfam" id="PF01494"/>
    </source>
</evidence>
<proteinExistence type="predicted"/>
<reference evidence="4 5" key="1">
    <citation type="submission" date="2018-06" db="EMBL/GenBank/DDBJ databases">
        <authorList>
            <consortium name="Pathogen Informatics"/>
            <person name="Doyle S."/>
        </authorList>
    </citation>
    <scope>NUCLEOTIDE SEQUENCE [LARGE SCALE GENOMIC DNA]</scope>
    <source>
        <strain evidence="4 5">NCTC1934</strain>
    </source>
</reference>
<dbReference type="AlphaFoldDB" id="A0A379JG39"/>
<evidence type="ECO:0000313" key="4">
    <source>
        <dbReference type="EMBL" id="SUD47609.1"/>
    </source>
</evidence>
<dbReference type="InterPro" id="IPR050493">
    <property type="entry name" value="FAD-dep_Monooxygenase_BioMet"/>
</dbReference>
<gene>
    <name evidence="4" type="ORF">NCTC1934_04929</name>
</gene>
<dbReference type="Pfam" id="PF01494">
    <property type="entry name" value="FAD_binding_3"/>
    <property type="match status" value="1"/>
</dbReference>
<accession>A0A379JG39</accession>
<dbReference type="Gene3D" id="3.30.9.10">
    <property type="entry name" value="D-Amino Acid Oxidase, subunit A, domain 2"/>
    <property type="match status" value="1"/>
</dbReference>
<dbReference type="InterPro" id="IPR002938">
    <property type="entry name" value="FAD-bd"/>
</dbReference>
<dbReference type="PANTHER" id="PTHR13789">
    <property type="entry name" value="MONOOXYGENASE"/>
    <property type="match status" value="1"/>
</dbReference>
<dbReference type="GO" id="GO:0071949">
    <property type="term" value="F:FAD binding"/>
    <property type="evidence" value="ECO:0007669"/>
    <property type="project" value="InterPro"/>
</dbReference>
<keyword evidence="2" id="KW-0503">Monooxygenase</keyword>
<keyword evidence="1" id="KW-0560">Oxidoreductase</keyword>
<dbReference type="GO" id="GO:0004497">
    <property type="term" value="F:monooxygenase activity"/>
    <property type="evidence" value="ECO:0007669"/>
    <property type="project" value="UniProtKB-KW"/>
</dbReference>
<evidence type="ECO:0000256" key="1">
    <source>
        <dbReference type="ARBA" id="ARBA00023002"/>
    </source>
</evidence>
<dbReference type="EMBL" id="UGRY01000003">
    <property type="protein sequence ID" value="SUD47609.1"/>
    <property type="molecule type" value="Genomic_DNA"/>
</dbReference>
<feature type="domain" description="FAD-binding" evidence="3">
    <location>
        <begin position="2"/>
        <end position="310"/>
    </location>
</feature>
<evidence type="ECO:0000256" key="2">
    <source>
        <dbReference type="ARBA" id="ARBA00023033"/>
    </source>
</evidence>
<dbReference type="STRING" id="1406858.GCA_000710895_00570"/>
<keyword evidence="4" id="KW-0830">Ubiquinone</keyword>
<dbReference type="SUPFAM" id="SSF51905">
    <property type="entry name" value="FAD/NAD(P)-binding domain"/>
    <property type="match status" value="1"/>
</dbReference>
<name>A0A379JG39_9NOCA</name>
<organism evidence="4 5">
    <name type="scientific">Nocardia otitidiscaviarum</name>
    <dbReference type="NCBI Taxonomy" id="1823"/>
    <lineage>
        <taxon>Bacteria</taxon>
        <taxon>Bacillati</taxon>
        <taxon>Actinomycetota</taxon>
        <taxon>Actinomycetes</taxon>
        <taxon>Mycobacteriales</taxon>
        <taxon>Nocardiaceae</taxon>
        <taxon>Nocardia</taxon>
    </lineage>
</organism>
<dbReference type="Proteomes" id="UP000255467">
    <property type="component" value="Unassembled WGS sequence"/>
</dbReference>
<evidence type="ECO:0000313" key="5">
    <source>
        <dbReference type="Proteomes" id="UP000255467"/>
    </source>
</evidence>